<dbReference type="InterPro" id="IPR009560">
    <property type="entry name" value="DUF1176"/>
</dbReference>
<evidence type="ECO:0008006" key="4">
    <source>
        <dbReference type="Google" id="ProtNLM"/>
    </source>
</evidence>
<evidence type="ECO:0000256" key="1">
    <source>
        <dbReference type="SAM" id="SignalP"/>
    </source>
</evidence>
<keyword evidence="1" id="KW-0732">Signal</keyword>
<evidence type="ECO:0000313" key="3">
    <source>
        <dbReference type="Proteomes" id="UP000578000"/>
    </source>
</evidence>
<accession>A0A841QI99</accession>
<name>A0A841QI99_9PROT</name>
<dbReference type="AlphaFoldDB" id="A0A841QI99"/>
<proteinExistence type="predicted"/>
<reference evidence="2 3" key="1">
    <citation type="submission" date="2020-08" db="EMBL/GenBank/DDBJ databases">
        <title>Genomic Encyclopedia of Type Strains, Phase IV (KMG-IV): sequencing the most valuable type-strain genomes for metagenomic binning, comparative biology and taxonomic classification.</title>
        <authorList>
            <person name="Goeker M."/>
        </authorList>
    </citation>
    <scope>NUCLEOTIDE SEQUENCE [LARGE SCALE GENOMIC DNA]</scope>
    <source>
        <strain evidence="2 3">DSM 4491</strain>
    </source>
</reference>
<dbReference type="Proteomes" id="UP000578000">
    <property type="component" value="Unassembled WGS sequence"/>
</dbReference>
<protein>
    <recommendedName>
        <fullName evidence="4">DUF1176 domain-containing protein</fullName>
    </recommendedName>
</protein>
<sequence>MLLIFPFLIMSGAVQAAAPSYDAYGSWLVACDNALTCEAKGFLLGDDVTSIMSDKEPETAPVNGAVDLRFIRGAGPNGVIEARLTADFSFGLSDLRMDGTPLLLDRSAWTLNTRDGVSTLFSKRPEVVAMFVAQLCNANRVQVGDAIVPLSGLSAALLRMDDRQGRVGGATALIGMGPKAADLVPPAPLLSPVPSAQHAILLARMERDRLLAWTKRAQARFIKKQGCDSPDQETGDLLEAEVYGLDKNNALVLVGCRVAAYQDMFLVFVVPRTGHGRPEPAGLPGPVLSKKDTGDEGGVVVSPDFDGGTATLTDFYKGMGQAYCGASHAWRWDGHHFVLTGMTFQLGCGGSASGDWPTLYRSKVQ</sequence>
<feature type="chain" id="PRO_5032473460" description="DUF1176 domain-containing protein" evidence="1">
    <location>
        <begin position="17"/>
        <end position="365"/>
    </location>
</feature>
<organism evidence="2 3">
    <name type="scientific">Acetobacter lovaniensis</name>
    <dbReference type="NCBI Taxonomy" id="104100"/>
    <lineage>
        <taxon>Bacteria</taxon>
        <taxon>Pseudomonadati</taxon>
        <taxon>Pseudomonadota</taxon>
        <taxon>Alphaproteobacteria</taxon>
        <taxon>Acetobacterales</taxon>
        <taxon>Acetobacteraceae</taxon>
        <taxon>Acetobacter</taxon>
    </lineage>
</organism>
<dbReference type="RefSeq" id="WP_166115568.1">
    <property type="nucleotide sequence ID" value="NZ_BAABDB010000010.1"/>
</dbReference>
<feature type="signal peptide" evidence="1">
    <location>
        <begin position="1"/>
        <end position="16"/>
    </location>
</feature>
<comment type="caution">
    <text evidence="2">The sequence shown here is derived from an EMBL/GenBank/DDBJ whole genome shotgun (WGS) entry which is preliminary data.</text>
</comment>
<dbReference type="EMBL" id="JACHIE010000010">
    <property type="protein sequence ID" value="MBB6457732.1"/>
    <property type="molecule type" value="Genomic_DNA"/>
</dbReference>
<evidence type="ECO:0000313" key="2">
    <source>
        <dbReference type="EMBL" id="MBB6457732.1"/>
    </source>
</evidence>
<gene>
    <name evidence="2" type="ORF">HNR55_002334</name>
</gene>
<keyword evidence="3" id="KW-1185">Reference proteome</keyword>
<dbReference type="Pfam" id="PF06674">
    <property type="entry name" value="DUF1176"/>
    <property type="match status" value="1"/>
</dbReference>